<name>A0A7X0IY95_9HYPH</name>
<dbReference type="EMBL" id="JACHBG010000039">
    <property type="protein sequence ID" value="MBB6489394.1"/>
    <property type="molecule type" value="Genomic_DNA"/>
</dbReference>
<accession>A0A7X0IY95</accession>
<organism evidence="2 3">
    <name type="scientific">Rhizobium lusitanum</name>
    <dbReference type="NCBI Taxonomy" id="293958"/>
    <lineage>
        <taxon>Bacteria</taxon>
        <taxon>Pseudomonadati</taxon>
        <taxon>Pseudomonadota</taxon>
        <taxon>Alphaproteobacteria</taxon>
        <taxon>Hyphomicrobiales</taxon>
        <taxon>Rhizobiaceae</taxon>
        <taxon>Rhizobium/Agrobacterium group</taxon>
        <taxon>Rhizobium</taxon>
    </lineage>
</organism>
<feature type="non-terminal residue" evidence="2">
    <location>
        <position position="1"/>
    </location>
</feature>
<evidence type="ECO:0000313" key="3">
    <source>
        <dbReference type="Proteomes" id="UP000565576"/>
    </source>
</evidence>
<dbReference type="RefSeq" id="WP_210325791.1">
    <property type="nucleotide sequence ID" value="NZ_JACHBG010000039.1"/>
</dbReference>
<proteinExistence type="predicted"/>
<dbReference type="Proteomes" id="UP000565576">
    <property type="component" value="Unassembled WGS sequence"/>
</dbReference>
<dbReference type="AlphaFoldDB" id="A0A7X0IY95"/>
<feature type="region of interest" description="Disordered" evidence="1">
    <location>
        <begin position="24"/>
        <end position="55"/>
    </location>
</feature>
<comment type="caution">
    <text evidence="2">The sequence shown here is derived from an EMBL/GenBank/DDBJ whole genome shotgun (WGS) entry which is preliminary data.</text>
</comment>
<sequence length="110" mass="11591">TIVIAGAKTSASLAIVAHRPAGQNAGKAAGSKLSNPKGPENASWSRERDGTPRPLDNIAGASMLESKGWFATSIRHSRLSLNPKYRLHYAMPRVLTTGEGEVLDGKVAAK</sequence>
<evidence type="ECO:0000256" key="1">
    <source>
        <dbReference type="SAM" id="MobiDB-lite"/>
    </source>
</evidence>
<reference evidence="2 3" key="1">
    <citation type="submission" date="2020-08" db="EMBL/GenBank/DDBJ databases">
        <title>Genomic Encyclopedia of Type Strains, Phase IV (KMG-V): Genome sequencing to study the core and pangenomes of soil and plant-associated prokaryotes.</title>
        <authorList>
            <person name="Whitman W."/>
        </authorList>
    </citation>
    <scope>NUCLEOTIDE SEQUENCE [LARGE SCALE GENOMIC DNA]</scope>
    <source>
        <strain evidence="2 3">SEMIA 4060</strain>
    </source>
</reference>
<protein>
    <submittedName>
        <fullName evidence="2">Uncharacterized protein</fullName>
    </submittedName>
</protein>
<gene>
    <name evidence="2" type="ORF">GGD46_006721</name>
</gene>
<evidence type="ECO:0000313" key="2">
    <source>
        <dbReference type="EMBL" id="MBB6489394.1"/>
    </source>
</evidence>